<organism evidence="10 11">
    <name type="scientific">Hypothenemus hampei</name>
    <name type="common">Coffee berry borer</name>
    <dbReference type="NCBI Taxonomy" id="57062"/>
    <lineage>
        <taxon>Eukaryota</taxon>
        <taxon>Metazoa</taxon>
        <taxon>Ecdysozoa</taxon>
        <taxon>Arthropoda</taxon>
        <taxon>Hexapoda</taxon>
        <taxon>Insecta</taxon>
        <taxon>Pterygota</taxon>
        <taxon>Neoptera</taxon>
        <taxon>Endopterygota</taxon>
        <taxon>Coleoptera</taxon>
        <taxon>Polyphaga</taxon>
        <taxon>Cucujiformia</taxon>
        <taxon>Curculionidae</taxon>
        <taxon>Scolytinae</taxon>
        <taxon>Hypothenemus</taxon>
    </lineage>
</organism>
<reference evidence="10 11" key="1">
    <citation type="submission" date="2024-05" db="EMBL/GenBank/DDBJ databases">
        <title>Genetic variation in Jamaican populations of the coffee berry borer (Hypothenemus hampei).</title>
        <authorList>
            <person name="Errbii M."/>
            <person name="Myrie A."/>
        </authorList>
    </citation>
    <scope>NUCLEOTIDE SEQUENCE [LARGE SCALE GENOMIC DNA]</scope>
    <source>
        <strain evidence="10">JA-Hopewell-2020-01-JO</strain>
        <tissue evidence="10">Whole body</tissue>
    </source>
</reference>
<protein>
    <recommendedName>
        <fullName evidence="9">C2H2-type domain-containing protein</fullName>
    </recommendedName>
</protein>
<evidence type="ECO:0000256" key="3">
    <source>
        <dbReference type="ARBA" id="ARBA00022737"/>
    </source>
</evidence>
<gene>
    <name evidence="10" type="ORF">ABEB36_005593</name>
</gene>
<name>A0ABD1EYS1_HYPHA</name>
<keyword evidence="4 8" id="KW-0863">Zinc-finger</keyword>
<evidence type="ECO:0000313" key="10">
    <source>
        <dbReference type="EMBL" id="KAL1506186.1"/>
    </source>
</evidence>
<keyword evidence="6" id="KW-0238">DNA-binding</keyword>
<dbReference type="GO" id="GO:0005634">
    <property type="term" value="C:nucleus"/>
    <property type="evidence" value="ECO:0007669"/>
    <property type="project" value="UniProtKB-SubCell"/>
</dbReference>
<comment type="subcellular location">
    <subcellularLocation>
        <location evidence="1">Nucleus</location>
    </subcellularLocation>
</comment>
<dbReference type="Pfam" id="PF13909">
    <property type="entry name" value="zf-H2C2_5"/>
    <property type="match status" value="1"/>
</dbReference>
<keyword evidence="2" id="KW-0479">Metal-binding</keyword>
<dbReference type="Proteomes" id="UP001566132">
    <property type="component" value="Unassembled WGS sequence"/>
</dbReference>
<keyword evidence="3" id="KW-0677">Repeat</keyword>
<accession>A0ABD1EYS1</accession>
<dbReference type="PANTHER" id="PTHR24392">
    <property type="entry name" value="ZINC FINGER PROTEIN"/>
    <property type="match status" value="1"/>
</dbReference>
<feature type="domain" description="C2H2-type" evidence="9">
    <location>
        <begin position="205"/>
        <end position="232"/>
    </location>
</feature>
<dbReference type="Gene3D" id="3.30.160.60">
    <property type="entry name" value="Classic Zinc Finger"/>
    <property type="match status" value="2"/>
</dbReference>
<dbReference type="SMART" id="SM00355">
    <property type="entry name" value="ZnF_C2H2"/>
    <property type="match status" value="6"/>
</dbReference>
<evidence type="ECO:0000256" key="1">
    <source>
        <dbReference type="ARBA" id="ARBA00004123"/>
    </source>
</evidence>
<evidence type="ECO:0000256" key="8">
    <source>
        <dbReference type="PROSITE-ProRule" id="PRU00042"/>
    </source>
</evidence>
<dbReference type="PROSITE" id="PS00028">
    <property type="entry name" value="ZINC_FINGER_C2H2_1"/>
    <property type="match status" value="1"/>
</dbReference>
<dbReference type="AlphaFoldDB" id="A0ABD1EYS1"/>
<dbReference type="EMBL" id="JBDJPC010000004">
    <property type="protein sequence ID" value="KAL1506186.1"/>
    <property type="molecule type" value="Genomic_DNA"/>
</dbReference>
<evidence type="ECO:0000256" key="6">
    <source>
        <dbReference type="ARBA" id="ARBA00023125"/>
    </source>
</evidence>
<evidence type="ECO:0000313" key="11">
    <source>
        <dbReference type="Proteomes" id="UP001566132"/>
    </source>
</evidence>
<dbReference type="GO" id="GO:0008270">
    <property type="term" value="F:zinc ion binding"/>
    <property type="evidence" value="ECO:0007669"/>
    <property type="project" value="UniProtKB-KW"/>
</dbReference>
<proteinExistence type="predicted"/>
<evidence type="ECO:0000259" key="9">
    <source>
        <dbReference type="PROSITE" id="PS50157"/>
    </source>
</evidence>
<evidence type="ECO:0000256" key="2">
    <source>
        <dbReference type="ARBA" id="ARBA00022723"/>
    </source>
</evidence>
<keyword evidence="5" id="KW-0862">Zinc</keyword>
<keyword evidence="11" id="KW-1185">Reference proteome</keyword>
<dbReference type="GO" id="GO:0003677">
    <property type="term" value="F:DNA binding"/>
    <property type="evidence" value="ECO:0007669"/>
    <property type="project" value="UniProtKB-KW"/>
</dbReference>
<comment type="caution">
    <text evidence="10">The sequence shown here is derived from an EMBL/GenBank/DDBJ whole genome shotgun (WGS) entry which is preliminary data.</text>
</comment>
<evidence type="ECO:0000256" key="7">
    <source>
        <dbReference type="ARBA" id="ARBA00023242"/>
    </source>
</evidence>
<evidence type="ECO:0000256" key="5">
    <source>
        <dbReference type="ARBA" id="ARBA00022833"/>
    </source>
</evidence>
<evidence type="ECO:0000256" key="4">
    <source>
        <dbReference type="ARBA" id="ARBA00022771"/>
    </source>
</evidence>
<keyword evidence="7" id="KW-0539">Nucleus</keyword>
<dbReference type="PROSITE" id="PS50157">
    <property type="entry name" value="ZINC_FINGER_C2H2_2"/>
    <property type="match status" value="1"/>
</dbReference>
<dbReference type="InterPro" id="IPR013087">
    <property type="entry name" value="Znf_C2H2_type"/>
</dbReference>
<sequence>MSNATIVKIKLQDSINYLIKAELEDIPTCNTDMIWEKIENTSLYGSPVKVEHSEILHFKAEPEELEESYSRKHYLCIDETMVKQEPLNSLKPEISSTNLIKCPKCLFTSTKNATNKHFKKVHVNQRIKCKYCKVQFFKNIDSLESHILNQHADNKKALLFIKTKVFKCSSCSYRSLKKNNFERHLATHKNLTQNVRNMSVSKLDLHCYHCSYETTDRGSLIKHVRLHRSRMELPFFCKECQYKCNEKKTLDAHIVKHHFDNEELAETITNSVFKCEHCEYRDVSKCKVQRHKKACRDKKKKCL</sequence>